<dbReference type="OrthoDB" id="10515576at2759"/>
<gene>
    <name evidence="1" type="ORF">F8M41_003455</name>
</gene>
<sequence>MHDRQQVDSITEELEKSPQKTALRRINEARISENIIEVLTTDDNYAKNVPVVVAKPSTFEIDLSEIGTAQANSKALFVIHMIDTKAYKMIEYSDKFNKAKKILVCRSIKDIIIILYPKVHSLISTYGCSGAFNVKFL</sequence>
<protein>
    <submittedName>
        <fullName evidence="1">Uncharacterized protein</fullName>
    </submittedName>
</protein>
<reference evidence="1 2" key="1">
    <citation type="journal article" date="2019" name="Environ. Microbiol.">
        <title>At the nexus of three kingdoms: the genome of the mycorrhizal fungus Gigaspora margarita provides insights into plant, endobacterial and fungal interactions.</title>
        <authorList>
            <person name="Venice F."/>
            <person name="Ghignone S."/>
            <person name="Salvioli di Fossalunga A."/>
            <person name="Amselem J."/>
            <person name="Novero M."/>
            <person name="Xianan X."/>
            <person name="Sedzielewska Toro K."/>
            <person name="Morin E."/>
            <person name="Lipzen A."/>
            <person name="Grigoriev I.V."/>
            <person name="Henrissat B."/>
            <person name="Martin F.M."/>
            <person name="Bonfante P."/>
        </authorList>
    </citation>
    <scope>NUCLEOTIDE SEQUENCE [LARGE SCALE GENOMIC DNA]</scope>
    <source>
        <strain evidence="1 2">BEG34</strain>
    </source>
</reference>
<evidence type="ECO:0000313" key="1">
    <source>
        <dbReference type="EMBL" id="KAF0543779.1"/>
    </source>
</evidence>
<dbReference type="Proteomes" id="UP000439903">
    <property type="component" value="Unassembled WGS sequence"/>
</dbReference>
<comment type="caution">
    <text evidence="1">The sequence shown here is derived from an EMBL/GenBank/DDBJ whole genome shotgun (WGS) entry which is preliminary data.</text>
</comment>
<evidence type="ECO:0000313" key="2">
    <source>
        <dbReference type="Proteomes" id="UP000439903"/>
    </source>
</evidence>
<dbReference type="EMBL" id="WTPW01000131">
    <property type="protein sequence ID" value="KAF0543779.1"/>
    <property type="molecule type" value="Genomic_DNA"/>
</dbReference>
<proteinExistence type="predicted"/>
<dbReference type="AlphaFoldDB" id="A0A8H4ES55"/>
<keyword evidence="2" id="KW-1185">Reference proteome</keyword>
<accession>A0A8H4ES55</accession>
<name>A0A8H4ES55_GIGMA</name>
<organism evidence="1 2">
    <name type="scientific">Gigaspora margarita</name>
    <dbReference type="NCBI Taxonomy" id="4874"/>
    <lineage>
        <taxon>Eukaryota</taxon>
        <taxon>Fungi</taxon>
        <taxon>Fungi incertae sedis</taxon>
        <taxon>Mucoromycota</taxon>
        <taxon>Glomeromycotina</taxon>
        <taxon>Glomeromycetes</taxon>
        <taxon>Diversisporales</taxon>
        <taxon>Gigasporaceae</taxon>
        <taxon>Gigaspora</taxon>
    </lineage>
</organism>